<protein>
    <submittedName>
        <fullName evidence="3">Uncharacterized protein</fullName>
    </submittedName>
</protein>
<evidence type="ECO:0000256" key="1">
    <source>
        <dbReference type="SAM" id="MobiDB-lite"/>
    </source>
</evidence>
<feature type="compositionally biased region" description="Gly residues" evidence="1">
    <location>
        <begin position="133"/>
        <end position="143"/>
    </location>
</feature>
<dbReference type="EMBL" id="SRLO01000430">
    <property type="protein sequence ID" value="TNN56365.1"/>
    <property type="molecule type" value="Genomic_DNA"/>
</dbReference>
<feature type="transmembrane region" description="Helical" evidence="2">
    <location>
        <begin position="13"/>
        <end position="30"/>
    </location>
</feature>
<evidence type="ECO:0000256" key="2">
    <source>
        <dbReference type="SAM" id="Phobius"/>
    </source>
</evidence>
<feature type="region of interest" description="Disordered" evidence="1">
    <location>
        <begin position="125"/>
        <end position="167"/>
    </location>
</feature>
<keyword evidence="2" id="KW-0472">Membrane</keyword>
<feature type="compositionally biased region" description="Basic and acidic residues" evidence="1">
    <location>
        <begin position="144"/>
        <end position="154"/>
    </location>
</feature>
<reference evidence="3 4" key="1">
    <citation type="submission" date="2019-03" db="EMBL/GenBank/DDBJ databases">
        <title>First draft genome of Liparis tanakae, snailfish: a comprehensive survey of snailfish specific genes.</title>
        <authorList>
            <person name="Kim W."/>
            <person name="Song I."/>
            <person name="Jeong J.-H."/>
            <person name="Kim D."/>
            <person name="Kim S."/>
            <person name="Ryu S."/>
            <person name="Song J.Y."/>
            <person name="Lee S.K."/>
        </authorList>
    </citation>
    <scope>NUCLEOTIDE SEQUENCE [LARGE SCALE GENOMIC DNA]</scope>
    <source>
        <tissue evidence="3">Muscle</tissue>
    </source>
</reference>
<gene>
    <name evidence="3" type="ORF">EYF80_033401</name>
</gene>
<organism evidence="3 4">
    <name type="scientific">Liparis tanakae</name>
    <name type="common">Tanaka's snailfish</name>
    <dbReference type="NCBI Taxonomy" id="230148"/>
    <lineage>
        <taxon>Eukaryota</taxon>
        <taxon>Metazoa</taxon>
        <taxon>Chordata</taxon>
        <taxon>Craniata</taxon>
        <taxon>Vertebrata</taxon>
        <taxon>Euteleostomi</taxon>
        <taxon>Actinopterygii</taxon>
        <taxon>Neopterygii</taxon>
        <taxon>Teleostei</taxon>
        <taxon>Neoteleostei</taxon>
        <taxon>Acanthomorphata</taxon>
        <taxon>Eupercaria</taxon>
        <taxon>Perciformes</taxon>
        <taxon>Cottioidei</taxon>
        <taxon>Cottales</taxon>
        <taxon>Liparidae</taxon>
        <taxon>Liparis</taxon>
    </lineage>
</organism>
<dbReference type="AlphaFoldDB" id="A0A4Z2GTD1"/>
<dbReference type="Proteomes" id="UP000314294">
    <property type="component" value="Unassembled WGS sequence"/>
</dbReference>
<evidence type="ECO:0000313" key="4">
    <source>
        <dbReference type="Proteomes" id="UP000314294"/>
    </source>
</evidence>
<keyword evidence="4" id="KW-1185">Reference proteome</keyword>
<sequence>MANQLHAQLLLESLYLFKLLLLLGICFFLHHKDMLLHGLQLLQFLLHQELFVLSKPCVVAWASRMGRTVLSSLARSDGLLHFVDQQQVALSQGAAAGGGSAADAFSSCSTEMVLGGFLDLAGGVSGAQSESGGEPGGENGESGGEPRPKSRGEPGSESTGDSGGEAAAFSSETRLVAELKSDDPKLNIVEAAAGGFADSFNPPKPPNNFPVTDSSCFACAWGFDDSIKPPNPPNSFPVTDSPACEEDAGALASVLPPRLIPPKLPKKLDSCLALAGDCCGLDFGWMGLPVLGSIFGDPPNEEAGESGPGEVGDFCLGVVGGVNPWSVVLCCFISSLPGLPGACLWGEGGAEPCLGFVMPGGSIPPIARCIWQFRHNHSFPCA</sequence>
<evidence type="ECO:0000313" key="3">
    <source>
        <dbReference type="EMBL" id="TNN56365.1"/>
    </source>
</evidence>
<name>A0A4Z2GTD1_9TELE</name>
<keyword evidence="2" id="KW-0812">Transmembrane</keyword>
<proteinExistence type="predicted"/>
<accession>A0A4Z2GTD1</accession>
<keyword evidence="2" id="KW-1133">Transmembrane helix</keyword>
<comment type="caution">
    <text evidence="3">The sequence shown here is derived from an EMBL/GenBank/DDBJ whole genome shotgun (WGS) entry which is preliminary data.</text>
</comment>